<evidence type="ECO:0000313" key="1">
    <source>
        <dbReference type="EMBL" id="OGY59930.1"/>
    </source>
</evidence>
<gene>
    <name evidence="1" type="ORF">A3B23_02150</name>
</gene>
<proteinExistence type="predicted"/>
<dbReference type="EMBL" id="MHIY01000012">
    <property type="protein sequence ID" value="OGY59930.1"/>
    <property type="molecule type" value="Genomic_DNA"/>
</dbReference>
<evidence type="ECO:0000313" key="2">
    <source>
        <dbReference type="Proteomes" id="UP000178744"/>
    </source>
</evidence>
<protein>
    <submittedName>
        <fullName evidence="1">Uncharacterized protein</fullName>
    </submittedName>
</protein>
<reference evidence="1 2" key="1">
    <citation type="journal article" date="2016" name="Nat. Commun.">
        <title>Thousands of microbial genomes shed light on interconnected biogeochemical processes in an aquifer system.</title>
        <authorList>
            <person name="Anantharaman K."/>
            <person name="Brown C.T."/>
            <person name="Hug L.A."/>
            <person name="Sharon I."/>
            <person name="Castelle C.J."/>
            <person name="Probst A.J."/>
            <person name="Thomas B.C."/>
            <person name="Singh A."/>
            <person name="Wilkins M.J."/>
            <person name="Karaoz U."/>
            <person name="Brodie E.L."/>
            <person name="Williams K.H."/>
            <person name="Hubbard S.S."/>
            <person name="Banfield J.F."/>
        </authorList>
    </citation>
    <scope>NUCLEOTIDE SEQUENCE [LARGE SCALE GENOMIC DNA]</scope>
</reference>
<dbReference type="Proteomes" id="UP000178744">
    <property type="component" value="Unassembled WGS sequence"/>
</dbReference>
<dbReference type="AlphaFoldDB" id="A0A1G1Z7T7"/>
<comment type="caution">
    <text evidence="1">The sequence shown here is derived from an EMBL/GenBank/DDBJ whole genome shotgun (WGS) entry which is preliminary data.</text>
</comment>
<organism evidence="1 2">
    <name type="scientific">Candidatus Colwellbacteria bacterium RIFCSPLOWO2_01_FULL_48_10</name>
    <dbReference type="NCBI Taxonomy" id="1797690"/>
    <lineage>
        <taxon>Bacteria</taxon>
        <taxon>Candidatus Colwelliibacteriota</taxon>
    </lineage>
</organism>
<accession>A0A1G1Z7T7</accession>
<sequence length="93" mass="11030">MHQYLTLEDIKRAWPLIKTEAGVVLAKKRKGRRSEFERDYEIYKMKESGKTIRQIGGEFSKRGVDLEHWVIINAISKMKKALRIKKKIDKLRT</sequence>
<name>A0A1G1Z7T7_9BACT</name>